<proteinExistence type="predicted"/>
<dbReference type="RefSeq" id="WP_146370708.1">
    <property type="nucleotide sequence ID" value="NZ_SJPP01000001.1"/>
</dbReference>
<keyword evidence="2" id="KW-1185">Reference proteome</keyword>
<evidence type="ECO:0000313" key="1">
    <source>
        <dbReference type="EMBL" id="TWU13375.1"/>
    </source>
</evidence>
<dbReference type="AlphaFoldDB" id="A0A5C6BMX6"/>
<comment type="caution">
    <text evidence="1">The sequence shown here is derived from an EMBL/GenBank/DDBJ whole genome shotgun (WGS) entry which is preliminary data.</text>
</comment>
<reference evidence="1 2" key="1">
    <citation type="submission" date="2019-02" db="EMBL/GenBank/DDBJ databases">
        <title>Deep-cultivation of Planctomycetes and their phenomic and genomic characterization uncovers novel biology.</title>
        <authorList>
            <person name="Wiegand S."/>
            <person name="Jogler M."/>
            <person name="Boedeker C."/>
            <person name="Pinto D."/>
            <person name="Vollmers J."/>
            <person name="Rivas-Marin E."/>
            <person name="Kohn T."/>
            <person name="Peeters S.H."/>
            <person name="Heuer A."/>
            <person name="Rast P."/>
            <person name="Oberbeckmann S."/>
            <person name="Bunk B."/>
            <person name="Jeske O."/>
            <person name="Meyerdierks A."/>
            <person name="Storesund J.E."/>
            <person name="Kallscheuer N."/>
            <person name="Luecker S."/>
            <person name="Lage O.M."/>
            <person name="Pohl T."/>
            <person name="Merkel B.J."/>
            <person name="Hornburger P."/>
            <person name="Mueller R.-W."/>
            <person name="Bruemmer F."/>
            <person name="Labrenz M."/>
            <person name="Spormann A.M."/>
            <person name="Op Den Camp H."/>
            <person name="Overmann J."/>
            <person name="Amann R."/>
            <person name="Jetten M.S.M."/>
            <person name="Mascher T."/>
            <person name="Medema M.H."/>
            <person name="Devos D.P."/>
            <person name="Kaster A.-K."/>
            <person name="Ovreas L."/>
            <person name="Rohde M."/>
            <person name="Galperin M.Y."/>
            <person name="Jogler C."/>
        </authorList>
    </citation>
    <scope>NUCLEOTIDE SEQUENCE [LARGE SCALE GENOMIC DNA]</scope>
    <source>
        <strain evidence="1 2">CA54</strain>
    </source>
</reference>
<organism evidence="1 2">
    <name type="scientific">Symmachiella macrocystis</name>
    <dbReference type="NCBI Taxonomy" id="2527985"/>
    <lineage>
        <taxon>Bacteria</taxon>
        <taxon>Pseudomonadati</taxon>
        <taxon>Planctomycetota</taxon>
        <taxon>Planctomycetia</taxon>
        <taxon>Planctomycetales</taxon>
        <taxon>Planctomycetaceae</taxon>
        <taxon>Symmachiella</taxon>
    </lineage>
</organism>
<dbReference type="EMBL" id="SJPP01000001">
    <property type="protein sequence ID" value="TWU13375.1"/>
    <property type="molecule type" value="Genomic_DNA"/>
</dbReference>
<name>A0A5C6BMX6_9PLAN</name>
<accession>A0A5C6BMX6</accession>
<gene>
    <name evidence="1" type="ORF">CA54_22100</name>
</gene>
<evidence type="ECO:0000313" key="2">
    <source>
        <dbReference type="Proteomes" id="UP000320735"/>
    </source>
</evidence>
<dbReference type="Proteomes" id="UP000320735">
    <property type="component" value="Unassembled WGS sequence"/>
</dbReference>
<sequence>MNIEEKMEVLETDFRDFQEAVQEKLITFEVNLRKLTWRFHEQFPHYGLEQRFFELEEQLYDKGVIAAAEDNEDYDGRPESKSLYEKFQVQQLRQALAAKEAELDQLRAKLDE</sequence>
<protein>
    <submittedName>
        <fullName evidence="1">Uncharacterized protein</fullName>
    </submittedName>
</protein>